<organism evidence="2 3">
    <name type="scientific">Chitinophaga barathri</name>
    <dbReference type="NCBI Taxonomy" id="1647451"/>
    <lineage>
        <taxon>Bacteria</taxon>
        <taxon>Pseudomonadati</taxon>
        <taxon>Bacteroidota</taxon>
        <taxon>Chitinophagia</taxon>
        <taxon>Chitinophagales</taxon>
        <taxon>Chitinophagaceae</taxon>
        <taxon>Chitinophaga</taxon>
    </lineage>
</organism>
<feature type="chain" id="PRO_5018321427" description="GLPGLI family protein" evidence="1">
    <location>
        <begin position="20"/>
        <end position="196"/>
    </location>
</feature>
<evidence type="ECO:0008006" key="4">
    <source>
        <dbReference type="Google" id="ProtNLM"/>
    </source>
</evidence>
<feature type="signal peptide" evidence="1">
    <location>
        <begin position="1"/>
        <end position="19"/>
    </location>
</feature>
<evidence type="ECO:0000313" key="3">
    <source>
        <dbReference type="Proteomes" id="UP000279089"/>
    </source>
</evidence>
<evidence type="ECO:0000313" key="2">
    <source>
        <dbReference type="EMBL" id="RPD39490.1"/>
    </source>
</evidence>
<accession>A0A3N4MHC0</accession>
<dbReference type="AlphaFoldDB" id="A0A3N4MHC0"/>
<name>A0A3N4MHC0_9BACT</name>
<sequence>MIKNAAVFACILVFGTISAAAQFSVEVKKVPFPEDRGRYVLDIQVIRNGKMLDSMYRRYYSYDEMYRLGDSLRLIIVGELMTFLSDTSWCGKPVRAYGNDEYPGCYIVKPHSDRFTIGMEAMFIINRIMYSPFTFRLGCYPVLYDEVTGKEINDDQGQIQTMEARYQKWYKEFKSRKKAPDYEWLNRGRIRWWGAI</sequence>
<dbReference type="EMBL" id="RMBX01000011">
    <property type="protein sequence ID" value="RPD39490.1"/>
    <property type="molecule type" value="Genomic_DNA"/>
</dbReference>
<evidence type="ECO:0000256" key="1">
    <source>
        <dbReference type="SAM" id="SignalP"/>
    </source>
</evidence>
<gene>
    <name evidence="2" type="ORF">EG028_20445</name>
</gene>
<dbReference type="RefSeq" id="WP_120518134.1">
    <property type="nucleotide sequence ID" value="NZ_QXZY01000011.1"/>
</dbReference>
<proteinExistence type="predicted"/>
<comment type="caution">
    <text evidence="2">The sequence shown here is derived from an EMBL/GenBank/DDBJ whole genome shotgun (WGS) entry which is preliminary data.</text>
</comment>
<dbReference type="Proteomes" id="UP000279089">
    <property type="component" value="Unassembled WGS sequence"/>
</dbReference>
<reference evidence="3" key="1">
    <citation type="submission" date="2018-11" db="EMBL/GenBank/DDBJ databases">
        <title>Chitinophaga lutea sp.nov., isolate from arsenic contaminated soil.</title>
        <authorList>
            <person name="Zong Y."/>
        </authorList>
    </citation>
    <scope>NUCLEOTIDE SEQUENCE [LARGE SCALE GENOMIC DNA]</scope>
    <source>
        <strain evidence="3">YLT18</strain>
    </source>
</reference>
<keyword evidence="3" id="KW-1185">Reference proteome</keyword>
<protein>
    <recommendedName>
        <fullName evidence="4">GLPGLI family protein</fullName>
    </recommendedName>
</protein>
<keyword evidence="1" id="KW-0732">Signal</keyword>